<name>A0A1H1M7U7_MUCMA</name>
<dbReference type="EMBL" id="LT629740">
    <property type="protein sequence ID" value="SDR82750.1"/>
    <property type="molecule type" value="Genomic_DNA"/>
</dbReference>
<evidence type="ECO:0000313" key="2">
    <source>
        <dbReference type="Proteomes" id="UP000199679"/>
    </source>
</evidence>
<reference evidence="1 2" key="1">
    <citation type="submission" date="2016-10" db="EMBL/GenBank/DDBJ databases">
        <authorList>
            <person name="de Groot N.N."/>
        </authorList>
    </citation>
    <scope>NUCLEOTIDE SEQUENCE [LARGE SCALE GENOMIC DNA]</scope>
    <source>
        <strain evidence="1 2">MP1X4</strain>
    </source>
</reference>
<sequence>MSRELIDFSKQIDEQFEIVITGKKGLWDYFMALFW</sequence>
<dbReference type="AlphaFoldDB" id="A0A1H1M7U7"/>
<keyword evidence="2" id="KW-1185">Reference proteome</keyword>
<evidence type="ECO:0000313" key="1">
    <source>
        <dbReference type="EMBL" id="SDR82750.1"/>
    </source>
</evidence>
<accession>A0A1H1M7U7</accession>
<gene>
    <name evidence="1" type="ORF">SAMN05216490_0014</name>
</gene>
<proteinExistence type="predicted"/>
<protein>
    <submittedName>
        <fullName evidence="1">Uncharacterized protein</fullName>
    </submittedName>
</protein>
<dbReference type="Proteomes" id="UP000199679">
    <property type="component" value="Chromosome I"/>
</dbReference>
<organism evidence="1 2">
    <name type="scientific">Mucilaginibacter mallensis</name>
    <dbReference type="NCBI Taxonomy" id="652787"/>
    <lineage>
        <taxon>Bacteria</taxon>
        <taxon>Pseudomonadati</taxon>
        <taxon>Bacteroidota</taxon>
        <taxon>Sphingobacteriia</taxon>
        <taxon>Sphingobacteriales</taxon>
        <taxon>Sphingobacteriaceae</taxon>
        <taxon>Mucilaginibacter</taxon>
    </lineage>
</organism>
<dbReference type="STRING" id="652787.SAMN05216490_0014"/>